<dbReference type="EMBL" id="BDIP01000192">
    <property type="protein sequence ID" value="GCA62120.1"/>
    <property type="molecule type" value="Genomic_DNA"/>
</dbReference>
<name>A0A391NLT4_9EUKA</name>
<dbReference type="Proteomes" id="UP000265618">
    <property type="component" value="Unassembled WGS sequence"/>
</dbReference>
<gene>
    <name evidence="2" type="ORF">KIPB_001365</name>
</gene>
<reference evidence="2 3" key="1">
    <citation type="journal article" date="2018" name="PLoS ONE">
        <title>The draft genome of Kipferlia bialata reveals reductive genome evolution in fornicate parasites.</title>
        <authorList>
            <person name="Tanifuji G."/>
            <person name="Takabayashi S."/>
            <person name="Kume K."/>
            <person name="Takagi M."/>
            <person name="Nakayama T."/>
            <person name="Kamikawa R."/>
            <person name="Inagaki Y."/>
            <person name="Hashimoto T."/>
        </authorList>
    </citation>
    <scope>NUCLEOTIDE SEQUENCE [LARGE SCALE GENOMIC DNA]</scope>
    <source>
        <strain evidence="2">NY0173</strain>
    </source>
</reference>
<protein>
    <submittedName>
        <fullName evidence="2">Uncharacterized protein</fullName>
    </submittedName>
</protein>
<proteinExistence type="predicted"/>
<sequence length="277" mass="30462">MSVDRWEEARKQRLKASRDLANQEAQSRLRKWKLQQKRIAEDAARREREETEAREAAELRLAQEEFVARTLEYGAAQSKAAEFLDSAGVLRLEKEKAAADRRDEAEGRGQAAVQVLRAEEERGRAEVEALATIRGQVRRDEKERADQAADLGRQFVERREEALGGTSPMGQGGRGFDVQVSVGEGLVAPSVPLVTRGSVRVSAGCVPPDSGMDARAAASRAMQHTALSQPDPQPPRPTPTPSALGYTEREARLAREGIAILETILVHQRQSAGRDLP</sequence>
<evidence type="ECO:0000313" key="3">
    <source>
        <dbReference type="Proteomes" id="UP000265618"/>
    </source>
</evidence>
<keyword evidence="3" id="KW-1185">Reference proteome</keyword>
<feature type="compositionally biased region" description="Pro residues" evidence="1">
    <location>
        <begin position="231"/>
        <end position="240"/>
    </location>
</feature>
<feature type="region of interest" description="Disordered" evidence="1">
    <location>
        <begin position="205"/>
        <end position="248"/>
    </location>
</feature>
<comment type="caution">
    <text evidence="2">The sequence shown here is derived from an EMBL/GenBank/DDBJ whole genome shotgun (WGS) entry which is preliminary data.</text>
</comment>
<accession>A0A391NLT4</accession>
<evidence type="ECO:0000256" key="1">
    <source>
        <dbReference type="SAM" id="MobiDB-lite"/>
    </source>
</evidence>
<evidence type="ECO:0000313" key="2">
    <source>
        <dbReference type="EMBL" id="GCA62120.1"/>
    </source>
</evidence>
<organism evidence="2 3">
    <name type="scientific">Kipferlia bialata</name>
    <dbReference type="NCBI Taxonomy" id="797122"/>
    <lineage>
        <taxon>Eukaryota</taxon>
        <taxon>Metamonada</taxon>
        <taxon>Carpediemonas-like organisms</taxon>
        <taxon>Kipferlia</taxon>
    </lineage>
</organism>
<dbReference type="AlphaFoldDB" id="A0A391NLT4"/>